<dbReference type="Proteomes" id="UP000291591">
    <property type="component" value="Unassembled WGS sequence"/>
</dbReference>
<evidence type="ECO:0000256" key="9">
    <source>
        <dbReference type="ARBA" id="ARBA00022490"/>
    </source>
</evidence>
<evidence type="ECO:0000256" key="17">
    <source>
        <dbReference type="PIRNR" id="PIRNR000732"/>
    </source>
</evidence>
<dbReference type="NCBIfam" id="TIGR01417">
    <property type="entry name" value="PTS_I_fam"/>
    <property type="match status" value="1"/>
</dbReference>
<comment type="caution">
    <text evidence="25">The sequence shown here is derived from an EMBL/GenBank/DDBJ whole genome shotgun (WGS) entry which is preliminary data.</text>
</comment>
<dbReference type="GO" id="GO:0009401">
    <property type="term" value="P:phosphoenolpyruvate-dependent sugar phosphotransferase system"/>
    <property type="evidence" value="ECO:0007669"/>
    <property type="project" value="UniProtKB-KW"/>
</dbReference>
<dbReference type="EMBL" id="SHKL01000001">
    <property type="protein sequence ID" value="RZT88881.1"/>
    <property type="molecule type" value="Genomic_DNA"/>
</dbReference>
<feature type="binding site" evidence="19">
    <location>
        <position position="457"/>
    </location>
    <ligand>
        <name>phosphoenolpyruvate</name>
        <dbReference type="ChEBI" id="CHEBI:58702"/>
    </ligand>
</feature>
<dbReference type="OrthoDB" id="9765468at2"/>
<accession>A0A4Q7V5M7</accession>
<dbReference type="GO" id="GO:0005737">
    <property type="term" value="C:cytoplasm"/>
    <property type="evidence" value="ECO:0007669"/>
    <property type="project" value="UniProtKB-SubCell"/>
</dbReference>
<dbReference type="PIRSF" id="PIRSF000732">
    <property type="entry name" value="PTS_enzyme_I"/>
    <property type="match status" value="1"/>
</dbReference>
<dbReference type="Pfam" id="PF00391">
    <property type="entry name" value="PEP-utilizers"/>
    <property type="match status" value="1"/>
</dbReference>
<feature type="region of interest" description="Disordered" evidence="21">
    <location>
        <begin position="1"/>
        <end position="36"/>
    </location>
</feature>
<evidence type="ECO:0000256" key="13">
    <source>
        <dbReference type="ARBA" id="ARBA00022723"/>
    </source>
</evidence>
<evidence type="ECO:0000256" key="4">
    <source>
        <dbReference type="ARBA" id="ARBA00004496"/>
    </source>
</evidence>
<evidence type="ECO:0000256" key="2">
    <source>
        <dbReference type="ARBA" id="ARBA00001946"/>
    </source>
</evidence>
<feature type="active site" description="Proton donor" evidence="18">
    <location>
        <position position="494"/>
    </location>
</feature>
<evidence type="ECO:0000259" key="23">
    <source>
        <dbReference type="Pfam" id="PF02896"/>
    </source>
</evidence>
<proteinExistence type="inferred from homology"/>
<dbReference type="InterPro" id="IPR018274">
    <property type="entry name" value="PEP_util_AS"/>
</dbReference>
<feature type="binding site" evidence="19">
    <location>
        <position position="295"/>
    </location>
    <ligand>
        <name>phosphoenolpyruvate</name>
        <dbReference type="ChEBI" id="CHEBI:58702"/>
    </ligand>
</feature>
<dbReference type="Gene3D" id="1.10.274.10">
    <property type="entry name" value="PtsI, HPr-binding domain"/>
    <property type="match status" value="1"/>
</dbReference>
<comment type="similarity">
    <text evidence="5 17">Belongs to the PEP-utilizing enzyme family.</text>
</comment>
<dbReference type="SUPFAM" id="SSF51621">
    <property type="entry name" value="Phosphoenolpyruvate/pyruvate domain"/>
    <property type="match status" value="1"/>
</dbReference>
<dbReference type="PROSITE" id="PS00742">
    <property type="entry name" value="PEP_ENZYMES_2"/>
    <property type="match status" value="1"/>
</dbReference>
<feature type="binding site" evidence="19">
    <location>
        <begin position="446"/>
        <end position="447"/>
    </location>
    <ligand>
        <name>phosphoenolpyruvate</name>
        <dbReference type="ChEBI" id="CHEBI:58702"/>
    </ligand>
</feature>
<name>A0A4Q7V5M7_PSEST</name>
<evidence type="ECO:0000256" key="20">
    <source>
        <dbReference type="PIRSR" id="PIRSR000732-3"/>
    </source>
</evidence>
<sequence>MSLRTMNGIPASPGRAGGRVVRVAEPPGEPLAGPAPADAAAEADRIAPAVEIVSERLRARAATVDGDARDVLEATVTMVGDPALLDNARELVTGQGRPAARAVWEAANQFADMLAGMGGYMAERARDIHDVRDRIVAEILGLPAPGVSDLDAPAVLVATDLAPADTAGLRPGVALALVTEQGGPTSHTAILARSLGIPAVVGCAGALGLTEGAAVVVDGATGEVVEVATLEEATVATAAAVAERSARGTRMGAADWDGAGRTADGHVVPLLANVGDGPGAQKGAGDRAEGVGLFRTELAFLSAAEEPTEARQREVYAAVLSAFAGKPVTARTLDAGADKPLPFLSLDGEPNPALGVRGLRIARVPGNGDGVLDRQLGALAAAAKETGVELKVMAPMVATADEAAWFVQRCRAHGITQAGVMIEIPAAVLTADEILREVDFVSVGTNDLAQYLFAADRQSGPVAALNDPWQPALLRLIGMLGEASARTGTPVGVCGEAAADPALAPVLVGLGVASLSMGSGALAAVGAGLAGLTLEQCRERARAACAAPDPFEARAAVRALDPA</sequence>
<dbReference type="InterPro" id="IPR036618">
    <property type="entry name" value="PtsI_HPr-bd_sf"/>
</dbReference>
<evidence type="ECO:0000256" key="10">
    <source>
        <dbReference type="ARBA" id="ARBA00022597"/>
    </source>
</evidence>
<dbReference type="Pfam" id="PF05524">
    <property type="entry name" value="PEP-utilisers_N"/>
    <property type="match status" value="1"/>
</dbReference>
<feature type="domain" description="PEP-utilising enzyme mobile" evidence="22">
    <location>
        <begin position="152"/>
        <end position="222"/>
    </location>
</feature>
<evidence type="ECO:0000256" key="3">
    <source>
        <dbReference type="ARBA" id="ARBA00002728"/>
    </source>
</evidence>
<comment type="catalytic activity">
    <reaction evidence="1 17">
        <text>L-histidyl-[protein] + phosphoenolpyruvate = N(pros)-phospho-L-histidyl-[protein] + pyruvate</text>
        <dbReference type="Rhea" id="RHEA:23880"/>
        <dbReference type="Rhea" id="RHEA-COMP:9745"/>
        <dbReference type="Rhea" id="RHEA-COMP:9746"/>
        <dbReference type="ChEBI" id="CHEBI:15361"/>
        <dbReference type="ChEBI" id="CHEBI:29979"/>
        <dbReference type="ChEBI" id="CHEBI:58702"/>
        <dbReference type="ChEBI" id="CHEBI:64837"/>
        <dbReference type="EC" id="2.7.3.9"/>
    </reaction>
</comment>
<feature type="binding site" evidence="20">
    <location>
        <position position="447"/>
    </location>
    <ligand>
        <name>Mg(2+)</name>
        <dbReference type="ChEBI" id="CHEBI:18420"/>
    </ligand>
</feature>
<evidence type="ECO:0000256" key="1">
    <source>
        <dbReference type="ARBA" id="ARBA00000683"/>
    </source>
</evidence>
<evidence type="ECO:0000256" key="21">
    <source>
        <dbReference type="SAM" id="MobiDB-lite"/>
    </source>
</evidence>
<keyword evidence="10 17" id="KW-0762">Sugar transport</keyword>
<protein>
    <recommendedName>
        <fullName evidence="7 17">Phosphoenolpyruvate-protein phosphotransferase</fullName>
        <ecNumber evidence="6 17">2.7.3.9</ecNumber>
    </recommendedName>
    <alternativeName>
        <fullName evidence="16 17">Phosphotransferase system, enzyme I</fullName>
    </alternativeName>
</protein>
<dbReference type="EC" id="2.7.3.9" evidence="6 17"/>
<dbReference type="PROSITE" id="PS00370">
    <property type="entry name" value="PEP_ENZYMES_PHOS_SITE"/>
    <property type="match status" value="1"/>
</dbReference>
<dbReference type="InterPro" id="IPR000121">
    <property type="entry name" value="PEP_util_C"/>
</dbReference>
<dbReference type="InterPro" id="IPR050499">
    <property type="entry name" value="PEP-utilizing_PTS_enzyme"/>
</dbReference>
<evidence type="ECO:0000313" key="25">
    <source>
        <dbReference type="EMBL" id="RZT88881.1"/>
    </source>
</evidence>
<evidence type="ECO:0000256" key="5">
    <source>
        <dbReference type="ARBA" id="ARBA00007837"/>
    </source>
</evidence>
<dbReference type="InterPro" id="IPR040442">
    <property type="entry name" value="Pyrv_kinase-like_dom_sf"/>
</dbReference>
<feature type="active site" description="Tele-phosphohistidine intermediate" evidence="18">
    <location>
        <position position="187"/>
    </location>
</feature>
<dbReference type="GO" id="GO:0016301">
    <property type="term" value="F:kinase activity"/>
    <property type="evidence" value="ECO:0007669"/>
    <property type="project" value="UniProtKB-KW"/>
</dbReference>
<evidence type="ECO:0000259" key="22">
    <source>
        <dbReference type="Pfam" id="PF00391"/>
    </source>
</evidence>
<keyword evidence="14 17" id="KW-0418">Kinase</keyword>
<comment type="function">
    <text evidence="3 17">General (non sugar-specific) component of the phosphoenolpyruvate-dependent sugar phosphotransferase system (sugar PTS). This major carbohydrate active-transport system catalyzes the phosphorylation of incoming sugar substrates concomitantly with their translocation across the cell membrane. Enzyme I transfers the phosphoryl group from phosphoenolpyruvate (PEP) to the phosphoryl carrier protein (HPr).</text>
</comment>
<keyword evidence="11 17" id="KW-0808">Transferase</keyword>
<evidence type="ECO:0000256" key="18">
    <source>
        <dbReference type="PIRSR" id="PIRSR000732-1"/>
    </source>
</evidence>
<dbReference type="InterPro" id="IPR024692">
    <property type="entry name" value="PTS_EI"/>
</dbReference>
<dbReference type="AlphaFoldDB" id="A0A4Q7V5M7"/>
<comment type="cofactor">
    <cofactor evidence="2 17 20">
        <name>Mg(2+)</name>
        <dbReference type="ChEBI" id="CHEBI:18420"/>
    </cofactor>
</comment>
<feature type="domain" description="PEP-utilising enzyme C-terminal" evidence="23">
    <location>
        <begin position="261"/>
        <end position="525"/>
    </location>
</feature>
<keyword evidence="25" id="KW-0670">Pyruvate</keyword>
<dbReference type="Pfam" id="PF02896">
    <property type="entry name" value="PEP-utilizers_C"/>
    <property type="match status" value="1"/>
</dbReference>
<dbReference type="InterPro" id="IPR008279">
    <property type="entry name" value="PEP-util_enz_mobile_dom"/>
</dbReference>
<dbReference type="Gene3D" id="3.50.30.10">
    <property type="entry name" value="Phosphohistidine domain"/>
    <property type="match status" value="1"/>
</dbReference>
<evidence type="ECO:0000256" key="8">
    <source>
        <dbReference type="ARBA" id="ARBA00022448"/>
    </source>
</evidence>
<evidence type="ECO:0000256" key="7">
    <source>
        <dbReference type="ARBA" id="ARBA00016544"/>
    </source>
</evidence>
<feature type="binding site" evidence="20">
    <location>
        <position position="423"/>
    </location>
    <ligand>
        <name>Mg(2+)</name>
        <dbReference type="ChEBI" id="CHEBI:18420"/>
    </ligand>
</feature>
<evidence type="ECO:0000256" key="15">
    <source>
        <dbReference type="ARBA" id="ARBA00022842"/>
    </source>
</evidence>
<evidence type="ECO:0000259" key="24">
    <source>
        <dbReference type="Pfam" id="PF05524"/>
    </source>
</evidence>
<keyword evidence="9 17" id="KW-0963">Cytoplasm</keyword>
<dbReference type="PANTHER" id="PTHR46244">
    <property type="entry name" value="PHOSPHOENOLPYRUVATE-PROTEIN PHOSPHOTRANSFERASE"/>
    <property type="match status" value="1"/>
</dbReference>
<dbReference type="Gene3D" id="3.20.20.60">
    <property type="entry name" value="Phosphoenolpyruvate-binding domains"/>
    <property type="match status" value="1"/>
</dbReference>
<feature type="compositionally biased region" description="Low complexity" evidence="21">
    <location>
        <begin position="24"/>
        <end position="36"/>
    </location>
</feature>
<evidence type="ECO:0000256" key="14">
    <source>
        <dbReference type="ARBA" id="ARBA00022777"/>
    </source>
</evidence>
<dbReference type="SUPFAM" id="SSF47831">
    <property type="entry name" value="Enzyme I of the PEP:sugar phosphotransferase system HPr-binding (sub)domain"/>
    <property type="match status" value="1"/>
</dbReference>
<keyword evidence="8 17" id="KW-0813">Transport</keyword>
<feature type="binding site" evidence="19">
    <location>
        <position position="331"/>
    </location>
    <ligand>
        <name>phosphoenolpyruvate</name>
        <dbReference type="ChEBI" id="CHEBI:58702"/>
    </ligand>
</feature>
<dbReference type="RefSeq" id="WP_130292996.1">
    <property type="nucleotide sequence ID" value="NZ_SHKL01000001.1"/>
</dbReference>
<dbReference type="InterPro" id="IPR008731">
    <property type="entry name" value="PTS_EIN"/>
</dbReference>
<organism evidence="25 26">
    <name type="scientific">Pseudonocardia sediminis</name>
    <dbReference type="NCBI Taxonomy" id="1397368"/>
    <lineage>
        <taxon>Bacteria</taxon>
        <taxon>Bacillati</taxon>
        <taxon>Actinomycetota</taxon>
        <taxon>Actinomycetes</taxon>
        <taxon>Pseudonocardiales</taxon>
        <taxon>Pseudonocardiaceae</taxon>
        <taxon>Pseudonocardia</taxon>
    </lineage>
</organism>
<dbReference type="PANTHER" id="PTHR46244:SF3">
    <property type="entry name" value="PHOSPHOENOLPYRUVATE-PROTEIN PHOSPHOTRANSFERASE"/>
    <property type="match status" value="1"/>
</dbReference>
<dbReference type="GO" id="GO:0008965">
    <property type="term" value="F:phosphoenolpyruvate-protein phosphotransferase activity"/>
    <property type="evidence" value="ECO:0007669"/>
    <property type="project" value="UniProtKB-EC"/>
</dbReference>
<reference evidence="25 26" key="1">
    <citation type="submission" date="2019-02" db="EMBL/GenBank/DDBJ databases">
        <title>Sequencing the genomes of 1000 actinobacteria strains.</title>
        <authorList>
            <person name="Klenk H.-P."/>
        </authorList>
    </citation>
    <scope>NUCLEOTIDE SEQUENCE [LARGE SCALE GENOMIC DNA]</scope>
    <source>
        <strain evidence="25 26">DSM 45779</strain>
    </source>
</reference>
<keyword evidence="12 17" id="KW-0598">Phosphotransferase system</keyword>
<dbReference type="InterPro" id="IPR006318">
    <property type="entry name" value="PTS_EI-like"/>
</dbReference>
<evidence type="ECO:0000256" key="16">
    <source>
        <dbReference type="ARBA" id="ARBA00033235"/>
    </source>
</evidence>
<evidence type="ECO:0000256" key="11">
    <source>
        <dbReference type="ARBA" id="ARBA00022679"/>
    </source>
</evidence>
<feature type="domain" description="Phosphotransferase system enzyme I N-terminal" evidence="24">
    <location>
        <begin position="7"/>
        <end position="124"/>
    </location>
</feature>
<keyword evidence="13 17" id="KW-0479">Metal-binding</keyword>
<keyword evidence="26" id="KW-1185">Reference proteome</keyword>
<dbReference type="GO" id="GO:0046872">
    <property type="term" value="F:metal ion binding"/>
    <property type="evidence" value="ECO:0007669"/>
    <property type="project" value="UniProtKB-KW"/>
</dbReference>
<evidence type="ECO:0000256" key="19">
    <source>
        <dbReference type="PIRSR" id="PIRSR000732-2"/>
    </source>
</evidence>
<dbReference type="PRINTS" id="PR01736">
    <property type="entry name" value="PHPHTRNFRASE"/>
</dbReference>
<keyword evidence="15 17" id="KW-0460">Magnesium</keyword>
<dbReference type="InterPro" id="IPR036637">
    <property type="entry name" value="Phosphohistidine_dom_sf"/>
</dbReference>
<dbReference type="InterPro" id="IPR023151">
    <property type="entry name" value="PEP_util_CS"/>
</dbReference>
<dbReference type="InterPro" id="IPR015813">
    <property type="entry name" value="Pyrv/PenolPyrv_kinase-like_dom"/>
</dbReference>
<evidence type="ECO:0000313" key="26">
    <source>
        <dbReference type="Proteomes" id="UP000291591"/>
    </source>
</evidence>
<dbReference type="SUPFAM" id="SSF52009">
    <property type="entry name" value="Phosphohistidine domain"/>
    <property type="match status" value="1"/>
</dbReference>
<gene>
    <name evidence="25" type="ORF">EV383_5834</name>
</gene>
<comment type="subcellular location">
    <subcellularLocation>
        <location evidence="4 17">Cytoplasm</location>
    </subcellularLocation>
</comment>
<evidence type="ECO:0000256" key="12">
    <source>
        <dbReference type="ARBA" id="ARBA00022683"/>
    </source>
</evidence>
<evidence type="ECO:0000256" key="6">
    <source>
        <dbReference type="ARBA" id="ARBA00012232"/>
    </source>
</evidence>